<comment type="caution">
    <text evidence="6">The sequence shown here is derived from an EMBL/GenBank/DDBJ whole genome shotgun (WGS) entry which is preliminary data.</text>
</comment>
<dbReference type="PROSITE" id="PS50043">
    <property type="entry name" value="HTH_LUXR_2"/>
    <property type="match status" value="1"/>
</dbReference>
<evidence type="ECO:0000313" key="7">
    <source>
        <dbReference type="Proteomes" id="UP000656881"/>
    </source>
</evidence>
<accession>A0ABQ2M2J8</accession>
<dbReference type="InterPro" id="IPR036388">
    <property type="entry name" value="WH-like_DNA-bd_sf"/>
</dbReference>
<dbReference type="Proteomes" id="UP000656881">
    <property type="component" value="Unassembled WGS sequence"/>
</dbReference>
<dbReference type="SUPFAM" id="SSF46894">
    <property type="entry name" value="C-terminal effector domain of the bipartite response regulators"/>
    <property type="match status" value="1"/>
</dbReference>
<feature type="region of interest" description="Disordered" evidence="4">
    <location>
        <begin position="98"/>
        <end position="124"/>
    </location>
</feature>
<evidence type="ECO:0000256" key="3">
    <source>
        <dbReference type="ARBA" id="ARBA00023163"/>
    </source>
</evidence>
<dbReference type="PRINTS" id="PR00038">
    <property type="entry name" value="HTHLUXR"/>
</dbReference>
<dbReference type="InterPro" id="IPR016032">
    <property type="entry name" value="Sig_transdc_resp-reg_C-effctor"/>
</dbReference>
<evidence type="ECO:0000256" key="4">
    <source>
        <dbReference type="SAM" id="MobiDB-lite"/>
    </source>
</evidence>
<dbReference type="Gene3D" id="1.10.10.10">
    <property type="entry name" value="Winged helix-like DNA-binding domain superfamily/Winged helix DNA-binding domain"/>
    <property type="match status" value="1"/>
</dbReference>
<keyword evidence="3" id="KW-0804">Transcription</keyword>
<evidence type="ECO:0000259" key="5">
    <source>
        <dbReference type="PROSITE" id="PS50043"/>
    </source>
</evidence>
<dbReference type="RefSeq" id="WP_189174731.1">
    <property type="nucleotide sequence ID" value="NZ_BMNG01000007.1"/>
</dbReference>
<name>A0ABQ2M2J8_9ACTN</name>
<feature type="domain" description="HTH luxR-type" evidence="5">
    <location>
        <begin position="295"/>
        <end position="357"/>
    </location>
</feature>
<keyword evidence="1" id="KW-0805">Transcription regulation</keyword>
<dbReference type="PANTHER" id="PTHR44688">
    <property type="entry name" value="DNA-BINDING TRANSCRIPTIONAL ACTIVATOR DEVR_DOSR"/>
    <property type="match status" value="1"/>
</dbReference>
<proteinExistence type="predicted"/>
<gene>
    <name evidence="6" type="ORF">GCM10012286_36280</name>
</gene>
<dbReference type="PANTHER" id="PTHR44688:SF16">
    <property type="entry name" value="DNA-BINDING TRANSCRIPTIONAL ACTIVATOR DEVR_DOSR"/>
    <property type="match status" value="1"/>
</dbReference>
<evidence type="ECO:0000313" key="6">
    <source>
        <dbReference type="EMBL" id="GGO46118.1"/>
    </source>
</evidence>
<dbReference type="CDD" id="cd06170">
    <property type="entry name" value="LuxR_C_like"/>
    <property type="match status" value="1"/>
</dbReference>
<evidence type="ECO:0000256" key="2">
    <source>
        <dbReference type="ARBA" id="ARBA00023125"/>
    </source>
</evidence>
<keyword evidence="7" id="KW-1185">Reference proteome</keyword>
<keyword evidence="2" id="KW-0238">DNA-binding</keyword>
<sequence>MRVRDRLRGDLLAAVELGVAADELSAVISRVVASVVPHDAAALIATSPTAGLGIPSFTFLHGVEPDIGRAMVHRFYAGNDPFPPQALARRAVPAGVVGAAHDGTPEPDGARKPDEAPPRPPLTTLGVGSELQLLIRDARGVWGMLGLLRSEGAAPFNEADTRRTAELAPLLVDFLRGYVTRAPLVPALPTLPPGVTIIGPDGTVRAATPQGRAWSDQLRGSVRDPAWVGESFLAGLATYVRRHAQDPRTGPATLIGPAAAYGRWIICQAQPLDGEAAGDLAVVVHAATGEHVLPSFCDWYGITAREREVVGHLSQGTAPQRIARYLDVSRNTVNDHIRAVFRKTGAGGRAELLAAIT</sequence>
<dbReference type="InterPro" id="IPR000792">
    <property type="entry name" value="Tscrpt_reg_LuxR_C"/>
</dbReference>
<reference evidence="7" key="1">
    <citation type="journal article" date="2019" name="Int. J. Syst. Evol. Microbiol.">
        <title>The Global Catalogue of Microorganisms (GCM) 10K type strain sequencing project: providing services to taxonomists for standard genome sequencing and annotation.</title>
        <authorList>
            <consortium name="The Broad Institute Genomics Platform"/>
            <consortium name="The Broad Institute Genome Sequencing Center for Infectious Disease"/>
            <person name="Wu L."/>
            <person name="Ma J."/>
        </authorList>
    </citation>
    <scope>NUCLEOTIDE SEQUENCE [LARGE SCALE GENOMIC DNA]</scope>
    <source>
        <strain evidence="7">CGMCC 4.7349</strain>
    </source>
</reference>
<organism evidence="6 7">
    <name type="scientific">Streptomyces lasiicapitis</name>
    <dbReference type="NCBI Taxonomy" id="1923961"/>
    <lineage>
        <taxon>Bacteria</taxon>
        <taxon>Bacillati</taxon>
        <taxon>Actinomycetota</taxon>
        <taxon>Actinomycetes</taxon>
        <taxon>Kitasatosporales</taxon>
        <taxon>Streptomycetaceae</taxon>
        <taxon>Streptomyces</taxon>
    </lineage>
</organism>
<protein>
    <submittedName>
        <fullName evidence="6">Helix-turn-helix transcriptional regulator</fullName>
    </submittedName>
</protein>
<feature type="compositionally biased region" description="Basic and acidic residues" evidence="4">
    <location>
        <begin position="108"/>
        <end position="117"/>
    </location>
</feature>
<evidence type="ECO:0000256" key="1">
    <source>
        <dbReference type="ARBA" id="ARBA00023015"/>
    </source>
</evidence>
<dbReference type="SMART" id="SM00421">
    <property type="entry name" value="HTH_LUXR"/>
    <property type="match status" value="1"/>
</dbReference>
<dbReference type="Pfam" id="PF00196">
    <property type="entry name" value="GerE"/>
    <property type="match status" value="1"/>
</dbReference>
<dbReference type="EMBL" id="BMNG01000007">
    <property type="protein sequence ID" value="GGO46118.1"/>
    <property type="molecule type" value="Genomic_DNA"/>
</dbReference>